<dbReference type="PANTHER" id="PTHR43701:SF2">
    <property type="entry name" value="MEMBRANE TRANSPORTER PROTEIN YJNA-RELATED"/>
    <property type="match status" value="1"/>
</dbReference>
<feature type="transmembrane region" description="Helical" evidence="6">
    <location>
        <begin position="35"/>
        <end position="61"/>
    </location>
</feature>
<feature type="compositionally biased region" description="Gly residues" evidence="7">
    <location>
        <begin position="135"/>
        <end position="158"/>
    </location>
</feature>
<protein>
    <recommendedName>
        <fullName evidence="6">Probable membrane transporter protein</fullName>
    </recommendedName>
</protein>
<feature type="transmembrane region" description="Helical" evidence="6">
    <location>
        <begin position="73"/>
        <end position="92"/>
    </location>
</feature>
<feature type="compositionally biased region" description="Gly residues" evidence="7">
    <location>
        <begin position="184"/>
        <end position="210"/>
    </location>
</feature>
<feature type="compositionally biased region" description="Acidic residues" evidence="7">
    <location>
        <begin position="124"/>
        <end position="134"/>
    </location>
</feature>
<organism evidence="8 9">
    <name type="scientific">Streptomyces rubrolavendulae</name>
    <dbReference type="NCBI Taxonomy" id="285473"/>
    <lineage>
        <taxon>Bacteria</taxon>
        <taxon>Bacillati</taxon>
        <taxon>Actinomycetota</taxon>
        <taxon>Actinomycetes</taxon>
        <taxon>Kitasatosporales</taxon>
        <taxon>Streptomycetaceae</taxon>
        <taxon>Streptomyces</taxon>
    </lineage>
</organism>
<dbReference type="EMBL" id="CP017316">
    <property type="protein sequence ID" value="AOT57471.1"/>
    <property type="molecule type" value="Genomic_DNA"/>
</dbReference>
<dbReference type="AlphaFoldDB" id="A0A1D8FWA0"/>
<keyword evidence="3 6" id="KW-0812">Transmembrane</keyword>
<proteinExistence type="inferred from homology"/>
<feature type="transmembrane region" description="Helical" evidence="6">
    <location>
        <begin position="347"/>
        <end position="366"/>
    </location>
</feature>
<dbReference type="InterPro" id="IPR002781">
    <property type="entry name" value="TM_pro_TauE-like"/>
</dbReference>
<comment type="subcellular location">
    <subcellularLocation>
        <location evidence="6">Cell membrane</location>
        <topology evidence="6">Multi-pass membrane protein</topology>
    </subcellularLocation>
    <subcellularLocation>
        <location evidence="1">Membrane</location>
        <topology evidence="1">Multi-pass membrane protein</topology>
    </subcellularLocation>
</comment>
<dbReference type="Pfam" id="PF01925">
    <property type="entry name" value="TauE"/>
    <property type="match status" value="2"/>
</dbReference>
<dbReference type="Proteomes" id="UP000095349">
    <property type="component" value="Chromosome"/>
</dbReference>
<feature type="transmembrane region" description="Helical" evidence="6">
    <location>
        <begin position="252"/>
        <end position="285"/>
    </location>
</feature>
<accession>A0A1D8FWA0</accession>
<keyword evidence="5 6" id="KW-0472">Membrane</keyword>
<evidence type="ECO:0000256" key="6">
    <source>
        <dbReference type="RuleBase" id="RU363041"/>
    </source>
</evidence>
<evidence type="ECO:0000256" key="7">
    <source>
        <dbReference type="SAM" id="MobiDB-lite"/>
    </source>
</evidence>
<evidence type="ECO:0000256" key="4">
    <source>
        <dbReference type="ARBA" id="ARBA00022989"/>
    </source>
</evidence>
<evidence type="ECO:0000256" key="3">
    <source>
        <dbReference type="ARBA" id="ARBA00022692"/>
    </source>
</evidence>
<dbReference type="PANTHER" id="PTHR43701">
    <property type="entry name" value="MEMBRANE TRANSPORTER PROTEIN MJ0441-RELATED"/>
    <property type="match status" value="1"/>
</dbReference>
<reference evidence="8 9" key="1">
    <citation type="submission" date="2016-09" db="EMBL/GenBank/DDBJ databases">
        <title>Streptomyces rubrolavendulae MJM4426 Genome sequencing and assembly.</title>
        <authorList>
            <person name="Kim J.-G."/>
        </authorList>
    </citation>
    <scope>NUCLEOTIDE SEQUENCE [LARGE SCALE GENOMIC DNA]</scope>
    <source>
        <strain evidence="8 9">MJM4426</strain>
    </source>
</reference>
<feature type="compositionally biased region" description="Gly residues" evidence="7">
    <location>
        <begin position="224"/>
        <end position="243"/>
    </location>
</feature>
<evidence type="ECO:0000313" key="8">
    <source>
        <dbReference type="EMBL" id="AOT57471.1"/>
    </source>
</evidence>
<feature type="transmembrane region" description="Helical" evidence="6">
    <location>
        <begin position="317"/>
        <end position="335"/>
    </location>
</feature>
<evidence type="ECO:0000313" key="9">
    <source>
        <dbReference type="Proteomes" id="UP000095349"/>
    </source>
</evidence>
<evidence type="ECO:0000256" key="1">
    <source>
        <dbReference type="ARBA" id="ARBA00004141"/>
    </source>
</evidence>
<dbReference type="STRING" id="285473.A4G23_00260"/>
<gene>
    <name evidence="8" type="ORF">A4G23_00260</name>
</gene>
<dbReference type="PATRIC" id="fig|285473.5.peg.281"/>
<keyword evidence="9" id="KW-1185">Reference proteome</keyword>
<dbReference type="KEGG" id="srn:A4G23_00260"/>
<comment type="similarity">
    <text evidence="2 6">Belongs to the 4-toluene sulfonate uptake permease (TSUP) (TC 2.A.102) family.</text>
</comment>
<feature type="region of interest" description="Disordered" evidence="7">
    <location>
        <begin position="120"/>
        <end position="250"/>
    </location>
</feature>
<feature type="compositionally biased region" description="Pro residues" evidence="7">
    <location>
        <begin position="159"/>
        <end position="168"/>
    </location>
</feature>
<dbReference type="InterPro" id="IPR051598">
    <property type="entry name" value="TSUP/Inactive_protease-like"/>
</dbReference>
<keyword evidence="6" id="KW-1003">Cell membrane</keyword>
<keyword evidence="4 6" id="KW-1133">Transmembrane helix</keyword>
<sequence>MTALVPALAAGAVVGLALGALGGGGGMIAVPALVYLLGFAPVEAATASLVVVAVTAACALYGHARDGRVRWTAGLLFAAAGAGPAVLAARLASGVPRPVLTAAFAVVAALAALRMLRPPARVPDEDEDEDEGEDGAGAAGHGRAGPVGGGPGDRGPGGGPAPEPPGGGPGPDGGGARDGRAGRARGGPGGGPETGPRGGGPGPDEGGGPEPHGAPRSADRGREGGGGGAAGPGGGPVPGAGRSGRGRRVPSAVRAAGAGAGVGALTGFLGVGGGFLTVPALVALAGVRMRTAVGTSLLVVTVNALAALLARAGTAVPVDWAVVGPFTGAAVLGALDGRRLAARLPAARLRTVFGYLLLAVAALMAADTAARLA</sequence>
<evidence type="ECO:0000256" key="2">
    <source>
        <dbReference type="ARBA" id="ARBA00009142"/>
    </source>
</evidence>
<name>A0A1D8FWA0_9ACTN</name>
<dbReference type="GO" id="GO:0005886">
    <property type="term" value="C:plasma membrane"/>
    <property type="evidence" value="ECO:0007669"/>
    <property type="project" value="UniProtKB-SubCell"/>
</dbReference>
<evidence type="ECO:0000256" key="5">
    <source>
        <dbReference type="ARBA" id="ARBA00023136"/>
    </source>
</evidence>
<feature type="transmembrane region" description="Helical" evidence="6">
    <location>
        <begin position="291"/>
        <end position="310"/>
    </location>
</feature>